<sequence>MFVFSSIQATLLLAVVLLGIAARRQRDIADRQAEHGGPVFITDEVDVAAAEVESAAEAARRALDEADQAHDRALWAATTRDIAEQRHRQVLRHAEAAGRTPQLVQRAALNAYQRGQLSVDELNLIWRHANSTAESTPNPAVVPLGWESRVLESRRRYEQAAAAAAQAEEEAQQTAATAAALADDARAAESRLSAAQRSANTGLVGLLRATWADPITR</sequence>
<keyword evidence="3" id="KW-1185">Reference proteome</keyword>
<proteinExistence type="predicted"/>
<evidence type="ECO:0000256" key="1">
    <source>
        <dbReference type="SAM" id="Coils"/>
    </source>
</evidence>
<evidence type="ECO:0000313" key="3">
    <source>
        <dbReference type="Proteomes" id="UP000199645"/>
    </source>
</evidence>
<feature type="coiled-coil region" evidence="1">
    <location>
        <begin position="150"/>
        <end position="198"/>
    </location>
</feature>
<dbReference type="EMBL" id="FONV01000001">
    <property type="protein sequence ID" value="SFE29759.1"/>
    <property type="molecule type" value="Genomic_DNA"/>
</dbReference>
<dbReference type="Proteomes" id="UP000199645">
    <property type="component" value="Unassembled WGS sequence"/>
</dbReference>
<keyword evidence="1" id="KW-0175">Coiled coil</keyword>
<accession>A0A1I1ZDH2</accession>
<evidence type="ECO:0000313" key="2">
    <source>
        <dbReference type="EMBL" id="SFE29759.1"/>
    </source>
</evidence>
<dbReference type="AlphaFoldDB" id="A0A1I1ZDH2"/>
<gene>
    <name evidence="2" type="ORF">SAMN05421541_10144</name>
</gene>
<dbReference type="STRING" id="35752.SAMN05421541_10144"/>
<name>A0A1I1ZDH2_9ACTN</name>
<reference evidence="2 3" key="1">
    <citation type="submission" date="2016-10" db="EMBL/GenBank/DDBJ databases">
        <authorList>
            <person name="de Groot N.N."/>
        </authorList>
    </citation>
    <scope>NUCLEOTIDE SEQUENCE [LARGE SCALE GENOMIC DNA]</scope>
    <source>
        <strain evidence="2 3">DSM 43019</strain>
    </source>
</reference>
<organism evidence="2 3">
    <name type="scientific">Actinoplanes philippinensis</name>
    <dbReference type="NCBI Taxonomy" id="35752"/>
    <lineage>
        <taxon>Bacteria</taxon>
        <taxon>Bacillati</taxon>
        <taxon>Actinomycetota</taxon>
        <taxon>Actinomycetes</taxon>
        <taxon>Micromonosporales</taxon>
        <taxon>Micromonosporaceae</taxon>
        <taxon>Actinoplanes</taxon>
    </lineage>
</organism>
<protein>
    <submittedName>
        <fullName evidence="2">Uncharacterized protein</fullName>
    </submittedName>
</protein>